<protein>
    <recommendedName>
        <fullName evidence="3">Secreted protein</fullName>
    </recommendedName>
</protein>
<evidence type="ECO:0000313" key="2">
    <source>
        <dbReference type="EMBL" id="JAP75862.1"/>
    </source>
</evidence>
<dbReference type="EMBL" id="GEDV01012695">
    <property type="protein sequence ID" value="JAP75862.1"/>
    <property type="molecule type" value="Transcribed_RNA"/>
</dbReference>
<name>A0A131YBK9_RHIAP</name>
<reference evidence="2" key="1">
    <citation type="journal article" date="2016" name="Ticks Tick Borne Dis.">
        <title>De novo assembly and annotation of the salivary gland transcriptome of Rhipicephalus appendiculatus male and female ticks during blood feeding.</title>
        <authorList>
            <person name="de Castro M.H."/>
            <person name="de Klerk D."/>
            <person name="Pienaar R."/>
            <person name="Latif A.A."/>
            <person name="Rees D.J."/>
            <person name="Mans B.J."/>
        </authorList>
    </citation>
    <scope>NUCLEOTIDE SEQUENCE</scope>
    <source>
        <tissue evidence="2">Salivary glands</tissue>
    </source>
</reference>
<keyword evidence="1" id="KW-0732">Signal</keyword>
<feature type="chain" id="PRO_5007284522" description="Secreted protein" evidence="1">
    <location>
        <begin position="19"/>
        <end position="104"/>
    </location>
</feature>
<organism evidence="2">
    <name type="scientific">Rhipicephalus appendiculatus</name>
    <name type="common">Brown ear tick</name>
    <dbReference type="NCBI Taxonomy" id="34631"/>
    <lineage>
        <taxon>Eukaryota</taxon>
        <taxon>Metazoa</taxon>
        <taxon>Ecdysozoa</taxon>
        <taxon>Arthropoda</taxon>
        <taxon>Chelicerata</taxon>
        <taxon>Arachnida</taxon>
        <taxon>Acari</taxon>
        <taxon>Parasitiformes</taxon>
        <taxon>Ixodida</taxon>
        <taxon>Ixodoidea</taxon>
        <taxon>Ixodidae</taxon>
        <taxon>Rhipicephalinae</taxon>
        <taxon>Rhipicephalus</taxon>
        <taxon>Rhipicephalus</taxon>
    </lineage>
</organism>
<proteinExistence type="predicted"/>
<evidence type="ECO:0000256" key="1">
    <source>
        <dbReference type="SAM" id="SignalP"/>
    </source>
</evidence>
<sequence length="104" mass="11660">MRRAPAIALLRMLSSLLSRYFSKKLSTCWFGKSFIHMSLRRTLQRAVRMPASCMLSASSARNSISSVVACMSRAIIISSNSDILERTRPLVQTSCLYAEHTMSL</sequence>
<dbReference type="AlphaFoldDB" id="A0A131YBK9"/>
<accession>A0A131YBK9</accession>
<feature type="signal peptide" evidence="1">
    <location>
        <begin position="1"/>
        <end position="18"/>
    </location>
</feature>
<evidence type="ECO:0008006" key="3">
    <source>
        <dbReference type="Google" id="ProtNLM"/>
    </source>
</evidence>